<dbReference type="GO" id="GO:0046474">
    <property type="term" value="P:glycerophospholipid biosynthetic process"/>
    <property type="evidence" value="ECO:0007669"/>
    <property type="project" value="TreeGrafter"/>
</dbReference>
<dbReference type="PANTHER" id="PTHR14269:SF57">
    <property type="entry name" value="SUPERFAMILY HYDROLASE, PUTATIVE (AFU_ORTHOLOGUE AFUA_2G02580)-RELATED"/>
    <property type="match status" value="1"/>
</dbReference>
<dbReference type="SUPFAM" id="SSF56784">
    <property type="entry name" value="HAD-like"/>
    <property type="match status" value="1"/>
</dbReference>
<dbReference type="InterPro" id="IPR050324">
    <property type="entry name" value="CDP-alcohol_PTase-I"/>
</dbReference>
<dbReference type="Pfam" id="PF13242">
    <property type="entry name" value="Hydrolase_like"/>
    <property type="match status" value="1"/>
</dbReference>
<dbReference type="Proteomes" id="UP000024376">
    <property type="component" value="Unassembled WGS sequence"/>
</dbReference>
<evidence type="ECO:0000313" key="2">
    <source>
        <dbReference type="Proteomes" id="UP000024376"/>
    </source>
</evidence>
<dbReference type="InterPro" id="IPR023214">
    <property type="entry name" value="HAD_sf"/>
</dbReference>
<dbReference type="NCBIfam" id="TIGR01460">
    <property type="entry name" value="HAD-SF-IIA"/>
    <property type="match status" value="1"/>
</dbReference>
<gene>
    <name evidence="1" type="ORF">M419DRAFT_133245</name>
</gene>
<evidence type="ECO:0000313" key="1">
    <source>
        <dbReference type="EMBL" id="ETR98570.1"/>
    </source>
</evidence>
<dbReference type="HOGENOM" id="CLU_030880_1_1_1"/>
<organism evidence="1 2">
    <name type="scientific">Hypocrea jecorina (strain ATCC 56765 / BCRC 32924 / NRRL 11460 / Rut C-30)</name>
    <name type="common">Trichoderma reesei</name>
    <dbReference type="NCBI Taxonomy" id="1344414"/>
    <lineage>
        <taxon>Eukaryota</taxon>
        <taxon>Fungi</taxon>
        <taxon>Dikarya</taxon>
        <taxon>Ascomycota</taxon>
        <taxon>Pezizomycotina</taxon>
        <taxon>Sordariomycetes</taxon>
        <taxon>Hypocreomycetidae</taxon>
        <taxon>Hypocreales</taxon>
        <taxon>Hypocreaceae</taxon>
        <taxon>Trichoderma</taxon>
    </lineage>
</organism>
<dbReference type="InterPro" id="IPR006357">
    <property type="entry name" value="HAD-SF_hydro_IIA"/>
</dbReference>
<dbReference type="EMBL" id="KI911161">
    <property type="protein sequence ID" value="ETR98570.1"/>
    <property type="molecule type" value="Genomic_DNA"/>
</dbReference>
<dbReference type="AlphaFoldDB" id="A0A024S273"/>
<reference evidence="2" key="1">
    <citation type="journal article" date="2013" name="Ind. Biotechnol.">
        <title>Comparative genomics analysis of Trichoderma reesei strains.</title>
        <authorList>
            <person name="Koike H."/>
            <person name="Aerts A."/>
            <person name="LaButti K."/>
            <person name="Grigoriev I.V."/>
            <person name="Baker S.E."/>
        </authorList>
    </citation>
    <scope>NUCLEOTIDE SEQUENCE [LARGE SCALE GENOMIC DNA]</scope>
    <source>
        <strain evidence="2">ATCC 56765 / BCRC 32924 / NRRL 11460 / Rut C-30</strain>
    </source>
</reference>
<dbReference type="NCBIfam" id="TIGR01456">
    <property type="entry name" value="CECR5"/>
    <property type="match status" value="1"/>
</dbReference>
<dbReference type="OrthoDB" id="270009at2759"/>
<dbReference type="Pfam" id="PF13344">
    <property type="entry name" value="Hydrolase_6"/>
    <property type="match status" value="1"/>
</dbReference>
<dbReference type="Gene3D" id="3.40.50.1000">
    <property type="entry name" value="HAD superfamily/HAD-like"/>
    <property type="match status" value="2"/>
</dbReference>
<dbReference type="PANTHER" id="PTHR14269">
    <property type="entry name" value="CDP-DIACYLGLYCEROL--GLYCEROL-3-PHOSPHATE 3-PHOSPHATIDYLTRANSFERASE-RELATED"/>
    <property type="match status" value="1"/>
</dbReference>
<dbReference type="GO" id="GO:0016787">
    <property type="term" value="F:hydrolase activity"/>
    <property type="evidence" value="ECO:0007669"/>
    <property type="project" value="UniProtKB-KW"/>
</dbReference>
<proteinExistence type="predicted"/>
<dbReference type="InterPro" id="IPR006353">
    <property type="entry name" value="HAD-SF_hydro_IIA_CECR5"/>
</dbReference>
<dbReference type="GO" id="GO:0005739">
    <property type="term" value="C:mitochondrion"/>
    <property type="evidence" value="ECO:0007669"/>
    <property type="project" value="TreeGrafter"/>
</dbReference>
<sequence length="449" mass="50546">MSASRLSPVTRPWPAFRSLGVSAARASTDRRRFHAASLLHEKANAPPKTLQQRIVDDVARKALSEIAFAFDIDGVLYQGHRPIPGAREMLRKIRSHDVRYVFLTNGGGTHEDAKVKSLSKRLGLSEDEDVIRNRVILSHTPMRGWDEQLKKNGTVLITGSHPEIARRVANEYGFARAVTPADIIAANDKVYPFDNLRESLHRESRPLPDGKVVSNDIDPYSKDVPADALKIDQILVWNDPRDWSLDIQVIHDLLISHRGYLGTISDKNGNAQLPNNGWQQDGQPQLWVSNLDLLWKTEYPVNRFGTGAFVEALKGVWAASTGGAELQFNALGKPSRHTYEYAHDRLLHHAPEQPHGKGDKKRPLRRVYMIGDNPESDIRGANEFAPEDGTQWVSVLVRTGVWRETAAQREPRHRPAVVVDDVVDAIVWAMRNEGVDVTREWLANEEDWV</sequence>
<accession>A0A024S273</accession>
<dbReference type="KEGG" id="trr:M419DRAFT_133245"/>
<protein>
    <submittedName>
        <fullName evidence="1">HAD-superfamily hydrolase</fullName>
    </submittedName>
</protein>
<dbReference type="InterPro" id="IPR036412">
    <property type="entry name" value="HAD-like_sf"/>
</dbReference>
<name>A0A024S273_HYPJR</name>
<keyword evidence="1" id="KW-0378">Hydrolase</keyword>